<evidence type="ECO:0000256" key="8">
    <source>
        <dbReference type="ARBA" id="ARBA00023619"/>
    </source>
</evidence>
<evidence type="ECO:0000259" key="13">
    <source>
        <dbReference type="Pfam" id="PF14295"/>
    </source>
</evidence>
<evidence type="ECO:0000313" key="15">
    <source>
        <dbReference type="EMBL" id="VFT96905.1"/>
    </source>
</evidence>
<feature type="domain" description="Apple" evidence="13">
    <location>
        <begin position="723"/>
        <end position="767"/>
    </location>
</feature>
<keyword evidence="3" id="KW-0677">Repeat</keyword>
<feature type="active site" description="Charge relay system" evidence="9 10">
    <location>
        <position position="399"/>
    </location>
</feature>
<feature type="active site" description="Charge relay system" evidence="9 10">
    <location>
        <position position="192"/>
    </location>
</feature>
<name>A0A485LEG7_9STRA</name>
<keyword evidence="6" id="KW-1015">Disulfide bond</keyword>
<evidence type="ECO:0000313" key="16">
    <source>
        <dbReference type="Proteomes" id="UP000332933"/>
    </source>
</evidence>
<evidence type="ECO:0000256" key="11">
    <source>
        <dbReference type="SAM" id="MobiDB-lite"/>
    </source>
</evidence>
<dbReference type="SUPFAM" id="SSF52743">
    <property type="entry name" value="Subtilisin-like"/>
    <property type="match status" value="1"/>
</dbReference>
<evidence type="ECO:0000256" key="4">
    <source>
        <dbReference type="ARBA" id="ARBA00022801"/>
    </source>
</evidence>
<dbReference type="AlphaFoldDB" id="A0A485LEG7"/>
<evidence type="ECO:0000256" key="1">
    <source>
        <dbReference type="ARBA" id="ARBA00011073"/>
    </source>
</evidence>
<dbReference type="EMBL" id="CAADRA010006777">
    <property type="protein sequence ID" value="VFT96905.1"/>
    <property type="molecule type" value="Genomic_DNA"/>
</dbReference>
<evidence type="ECO:0000256" key="5">
    <source>
        <dbReference type="ARBA" id="ARBA00022825"/>
    </source>
</evidence>
<dbReference type="InterPro" id="IPR023828">
    <property type="entry name" value="Peptidase_S8_Ser-AS"/>
</dbReference>
<dbReference type="EMBL" id="VJMH01006754">
    <property type="protein sequence ID" value="KAF0688149.1"/>
    <property type="molecule type" value="Genomic_DNA"/>
</dbReference>
<sequence length="784" mass="80957">MQRLPHLIILQIAFAPNTMVQFRFIALAASAAAAAAKISPDVLRQLELRGAANVVFYFESQEPAVLASAESDVDPRTTLVQGLVAQSLETQAIVNSILHERIQSANQEFFFIDNSFQPEASLTAEQVQALAKHPKVTAVALPVLAELFPIETTSTSDANTTSANQWGVDKIAAPAAWAKGHKGKGIVVANIDTGVRVTHAAVKSNWRSDFGWFDPDGKSTSPKDYQGHGSHTMGSIAGQNGVGVAPEAQWIACVGCTSSGCPQAALTACAEWMLCPKDAQGNKNCKKAPHVINNSWGSNNGQANWFEPSLKAWRAAGIIPVFSNGNNGRTGCGTVGSPGVSTQVIGVGATDISDALADFSSRGPTFDKRIKPDVSAPGKAVMSIDWKSDSALVAMSGTSMAAPHVTGAVAVYLSANPGASYDQVLTAFTKTADTDGLKVENKNCGGVSDAKYPNNNYGFGRINVAKAIGGTPSTSTPSPATETPAPATSTATPVPATTSSATPTPTTANTPATTSAATPTPTGSTLVPGTTVPTTTSAVTSTPGPTGSTRVPATSTATPTPTSTGSTRVPATSTSVPTTTGAPTTTPSSTGTTTTRPPISSTVTPVPATTKVTPKPSLTGSTRVPITSTSTPTTTKKPSANWNAVQGNVDYDGFDLGVTSRASASSCYADCEATAGCKLFVWTNYNAGTCWLKHTVGPKSALTGAIASSMQNTATVGTQQVNVDFWGGDLDNTQRAYPDLCIQDCRETENCVGYVWNNFKDGTCWLKSELGYATQNNGAVAGTI</sequence>
<dbReference type="InterPro" id="IPR000177">
    <property type="entry name" value="Apple"/>
</dbReference>
<gene>
    <name evidence="15" type="primary">Aste57867_20212</name>
    <name evidence="14" type="ORF">As57867_020146</name>
    <name evidence="15" type="ORF">ASTE57867_20212</name>
</gene>
<dbReference type="GO" id="GO:0006508">
    <property type="term" value="P:proteolysis"/>
    <property type="evidence" value="ECO:0007669"/>
    <property type="project" value="UniProtKB-KW"/>
</dbReference>
<reference evidence="15 16" key="1">
    <citation type="submission" date="2019-03" db="EMBL/GenBank/DDBJ databases">
        <authorList>
            <person name="Gaulin E."/>
            <person name="Dumas B."/>
        </authorList>
    </citation>
    <scope>NUCLEOTIDE SEQUENCE [LARGE SCALE GENOMIC DNA]</scope>
    <source>
        <strain evidence="15">CBS 568.67</strain>
    </source>
</reference>
<evidence type="ECO:0000256" key="9">
    <source>
        <dbReference type="PIRSR" id="PIRSR615500-1"/>
    </source>
</evidence>
<keyword evidence="16" id="KW-1185">Reference proteome</keyword>
<keyword evidence="2 10" id="KW-0645">Protease</keyword>
<dbReference type="Pfam" id="PF00082">
    <property type="entry name" value="Peptidase_S8"/>
    <property type="match status" value="1"/>
</dbReference>
<accession>A0A485LEG7</accession>
<feature type="region of interest" description="Disordered" evidence="11">
    <location>
        <begin position="470"/>
        <end position="641"/>
    </location>
</feature>
<feature type="domain" description="Apple" evidence="13">
    <location>
        <begin position="649"/>
        <end position="693"/>
    </location>
</feature>
<dbReference type="PROSITE" id="PS51892">
    <property type="entry name" value="SUBTILASE"/>
    <property type="match status" value="1"/>
</dbReference>
<dbReference type="OrthoDB" id="2015864at2759"/>
<evidence type="ECO:0000256" key="3">
    <source>
        <dbReference type="ARBA" id="ARBA00022737"/>
    </source>
</evidence>
<protein>
    <recommendedName>
        <fullName evidence="8">subtilisin</fullName>
        <ecNumber evidence="8">3.4.21.62</ecNumber>
    </recommendedName>
</protein>
<reference evidence="14" key="2">
    <citation type="submission" date="2019-06" db="EMBL/GenBank/DDBJ databases">
        <title>Genomics analysis of Aphanomyces spp. identifies a new class of oomycete effector associated with host adaptation.</title>
        <authorList>
            <person name="Gaulin E."/>
        </authorList>
    </citation>
    <scope>NUCLEOTIDE SEQUENCE</scope>
    <source>
        <strain evidence="14">CBS 578.67</strain>
    </source>
</reference>
<dbReference type="PANTHER" id="PTHR43806:SF67">
    <property type="entry name" value="EGF-LIKE DOMAIN-CONTAINING PROTEIN"/>
    <property type="match status" value="1"/>
</dbReference>
<dbReference type="PRINTS" id="PR00723">
    <property type="entry name" value="SUBTILISIN"/>
</dbReference>
<dbReference type="InterPro" id="IPR003609">
    <property type="entry name" value="Pan_app"/>
</dbReference>
<evidence type="ECO:0000256" key="2">
    <source>
        <dbReference type="ARBA" id="ARBA00022670"/>
    </source>
</evidence>
<organism evidence="15 16">
    <name type="scientific">Aphanomyces stellatus</name>
    <dbReference type="NCBI Taxonomy" id="120398"/>
    <lineage>
        <taxon>Eukaryota</taxon>
        <taxon>Sar</taxon>
        <taxon>Stramenopiles</taxon>
        <taxon>Oomycota</taxon>
        <taxon>Saprolegniomycetes</taxon>
        <taxon>Saprolegniales</taxon>
        <taxon>Verrucalvaceae</taxon>
        <taxon>Aphanomyces</taxon>
    </lineage>
</organism>
<dbReference type="Proteomes" id="UP000332933">
    <property type="component" value="Unassembled WGS sequence"/>
</dbReference>
<evidence type="ECO:0000256" key="10">
    <source>
        <dbReference type="PROSITE-ProRule" id="PRU01240"/>
    </source>
</evidence>
<feature type="active site" description="Charge relay system" evidence="9 10">
    <location>
        <position position="228"/>
    </location>
</feature>
<dbReference type="GO" id="GO:0005576">
    <property type="term" value="C:extracellular region"/>
    <property type="evidence" value="ECO:0007669"/>
    <property type="project" value="InterPro"/>
</dbReference>
<feature type="domain" description="Peptidase S8/S53" evidence="12">
    <location>
        <begin position="183"/>
        <end position="460"/>
    </location>
</feature>
<dbReference type="InterPro" id="IPR036852">
    <property type="entry name" value="Peptidase_S8/S53_dom_sf"/>
</dbReference>
<evidence type="ECO:0000256" key="6">
    <source>
        <dbReference type="ARBA" id="ARBA00023157"/>
    </source>
</evidence>
<dbReference type="PANTHER" id="PTHR43806">
    <property type="entry name" value="PEPTIDASE S8"/>
    <property type="match status" value="1"/>
</dbReference>
<evidence type="ECO:0000256" key="7">
    <source>
        <dbReference type="ARBA" id="ARBA00023529"/>
    </source>
</evidence>
<dbReference type="InterPro" id="IPR050131">
    <property type="entry name" value="Peptidase_S8_subtilisin-like"/>
</dbReference>
<comment type="catalytic activity">
    <reaction evidence="7">
        <text>Hydrolysis of proteins with broad specificity for peptide bonds, and a preference for a large uncharged residue in P1. Hydrolyzes peptide amides.</text>
        <dbReference type="EC" id="3.4.21.62"/>
    </reaction>
</comment>
<dbReference type="GO" id="GO:0004252">
    <property type="term" value="F:serine-type endopeptidase activity"/>
    <property type="evidence" value="ECO:0007669"/>
    <property type="project" value="UniProtKB-UniRule"/>
</dbReference>
<dbReference type="PROSITE" id="PS00138">
    <property type="entry name" value="SUBTILASE_SER"/>
    <property type="match status" value="1"/>
</dbReference>
<dbReference type="CDD" id="cd01100">
    <property type="entry name" value="APPLE_Factor_XI_like"/>
    <property type="match status" value="1"/>
</dbReference>
<evidence type="ECO:0000259" key="12">
    <source>
        <dbReference type="Pfam" id="PF00082"/>
    </source>
</evidence>
<proteinExistence type="inferred from homology"/>
<evidence type="ECO:0000313" key="14">
    <source>
        <dbReference type="EMBL" id="KAF0688149.1"/>
    </source>
</evidence>
<dbReference type="InterPro" id="IPR000209">
    <property type="entry name" value="Peptidase_S8/S53_dom"/>
</dbReference>
<keyword evidence="4 10" id="KW-0378">Hydrolase</keyword>
<dbReference type="InterPro" id="IPR015500">
    <property type="entry name" value="Peptidase_S8_subtilisin-rel"/>
</dbReference>
<dbReference type="EC" id="3.4.21.62" evidence="8"/>
<keyword evidence="5 10" id="KW-0720">Serine protease</keyword>
<comment type="similarity">
    <text evidence="1 10">Belongs to the peptidase S8 family.</text>
</comment>
<dbReference type="Pfam" id="PF14295">
    <property type="entry name" value="PAN_4"/>
    <property type="match status" value="2"/>
</dbReference>
<feature type="compositionally biased region" description="Low complexity" evidence="11">
    <location>
        <begin position="627"/>
        <end position="639"/>
    </location>
</feature>
<feature type="compositionally biased region" description="Low complexity" evidence="11">
    <location>
        <begin position="471"/>
        <end position="617"/>
    </location>
</feature>
<dbReference type="Gene3D" id="3.40.50.200">
    <property type="entry name" value="Peptidase S8/S53 domain"/>
    <property type="match status" value="1"/>
</dbReference>
<dbReference type="Gene3D" id="3.50.4.10">
    <property type="entry name" value="Hepatocyte Growth Factor"/>
    <property type="match status" value="2"/>
</dbReference>